<dbReference type="AlphaFoldDB" id="A0A0L8GXM7"/>
<evidence type="ECO:0008006" key="2">
    <source>
        <dbReference type="Google" id="ProtNLM"/>
    </source>
</evidence>
<sequence length="52" mass="5933">MCRLCGERGTVEHILAGCIIALSQGRYKYLLTSWSRKGVRNIITKGRQQPRN</sequence>
<gene>
    <name evidence="1" type="ORF">OCBIM_22026184mg</name>
</gene>
<name>A0A0L8GXM7_OCTBM</name>
<proteinExistence type="predicted"/>
<accession>A0A0L8GXM7</accession>
<protein>
    <recommendedName>
        <fullName evidence="2">Reverse transcriptase zinc-binding domain-containing protein</fullName>
    </recommendedName>
</protein>
<evidence type="ECO:0000313" key="1">
    <source>
        <dbReference type="EMBL" id="KOF81723.1"/>
    </source>
</evidence>
<dbReference type="EMBL" id="KQ420013">
    <property type="protein sequence ID" value="KOF81723.1"/>
    <property type="molecule type" value="Genomic_DNA"/>
</dbReference>
<reference evidence="1" key="1">
    <citation type="submission" date="2015-07" db="EMBL/GenBank/DDBJ databases">
        <title>MeaNS - Measles Nucleotide Surveillance Program.</title>
        <authorList>
            <person name="Tran T."/>
            <person name="Druce J."/>
        </authorList>
    </citation>
    <scope>NUCLEOTIDE SEQUENCE</scope>
    <source>
        <strain evidence="1">UCB-OBI-ISO-001</strain>
        <tissue evidence="1">Gonad</tissue>
    </source>
</reference>
<organism evidence="1">
    <name type="scientific">Octopus bimaculoides</name>
    <name type="common">California two-spotted octopus</name>
    <dbReference type="NCBI Taxonomy" id="37653"/>
    <lineage>
        <taxon>Eukaryota</taxon>
        <taxon>Metazoa</taxon>
        <taxon>Spiralia</taxon>
        <taxon>Lophotrochozoa</taxon>
        <taxon>Mollusca</taxon>
        <taxon>Cephalopoda</taxon>
        <taxon>Coleoidea</taxon>
        <taxon>Octopodiformes</taxon>
        <taxon>Octopoda</taxon>
        <taxon>Incirrata</taxon>
        <taxon>Octopodidae</taxon>
        <taxon>Octopus</taxon>
    </lineage>
</organism>